<feature type="region of interest" description="Disordered" evidence="7">
    <location>
        <begin position="1"/>
        <end position="24"/>
    </location>
</feature>
<dbReference type="GO" id="GO:0003924">
    <property type="term" value="F:GTPase activity"/>
    <property type="evidence" value="ECO:0007669"/>
    <property type="project" value="InterPro"/>
</dbReference>
<gene>
    <name evidence="8" type="ORF">SCHPADRAFT_819135</name>
</gene>
<dbReference type="SMART" id="SM00275">
    <property type="entry name" value="G_alpha"/>
    <property type="match status" value="1"/>
</dbReference>
<dbReference type="GO" id="GO:0046872">
    <property type="term" value="F:metal ion binding"/>
    <property type="evidence" value="ECO:0007669"/>
    <property type="project" value="UniProtKB-KW"/>
</dbReference>
<dbReference type="InParanoid" id="A0A0H2SAL7"/>
<feature type="compositionally biased region" description="Low complexity" evidence="7">
    <location>
        <begin position="7"/>
        <end position="18"/>
    </location>
</feature>
<evidence type="ECO:0000256" key="3">
    <source>
        <dbReference type="ARBA" id="ARBA00023134"/>
    </source>
</evidence>
<dbReference type="InterPro" id="IPR001019">
    <property type="entry name" value="Gprotein_alpha_su"/>
</dbReference>
<protein>
    <submittedName>
        <fullName evidence="8">G-alpha-domain-containing protein</fullName>
    </submittedName>
</protein>
<dbReference type="GO" id="GO:0007188">
    <property type="term" value="P:adenylate cyclase-modulating G protein-coupled receptor signaling pathway"/>
    <property type="evidence" value="ECO:0007669"/>
    <property type="project" value="TreeGrafter"/>
</dbReference>
<dbReference type="GO" id="GO:0005525">
    <property type="term" value="F:GTP binding"/>
    <property type="evidence" value="ECO:0007669"/>
    <property type="project" value="UniProtKB-KW"/>
</dbReference>
<dbReference type="PANTHER" id="PTHR10218">
    <property type="entry name" value="GTP-BINDING PROTEIN ALPHA SUBUNIT"/>
    <property type="match status" value="1"/>
</dbReference>
<reference evidence="8 9" key="1">
    <citation type="submission" date="2015-04" db="EMBL/GenBank/DDBJ databases">
        <title>Complete genome sequence of Schizopora paradoxa KUC8140, a cosmopolitan wood degrader in East Asia.</title>
        <authorList>
            <consortium name="DOE Joint Genome Institute"/>
            <person name="Min B."/>
            <person name="Park H."/>
            <person name="Jang Y."/>
            <person name="Kim J.-J."/>
            <person name="Kim K.H."/>
            <person name="Pangilinan J."/>
            <person name="Lipzen A."/>
            <person name="Riley R."/>
            <person name="Grigoriev I.V."/>
            <person name="Spatafora J.W."/>
            <person name="Choi I.-G."/>
        </authorList>
    </citation>
    <scope>NUCLEOTIDE SEQUENCE [LARGE SCALE GENOMIC DNA]</scope>
    <source>
        <strain evidence="8 9">KUC8140</strain>
    </source>
</reference>
<dbReference type="FunFam" id="3.40.50.300:FF:000692">
    <property type="entry name" value="Guanine nucleotide-binding protein subunit alpha"/>
    <property type="match status" value="1"/>
</dbReference>
<evidence type="ECO:0000256" key="1">
    <source>
        <dbReference type="ARBA" id="ARBA00022723"/>
    </source>
</evidence>
<dbReference type="GO" id="GO:0031683">
    <property type="term" value="F:G-protein beta/gamma-subunit complex binding"/>
    <property type="evidence" value="ECO:0007669"/>
    <property type="project" value="InterPro"/>
</dbReference>
<feature type="region of interest" description="Disordered" evidence="7">
    <location>
        <begin position="184"/>
        <end position="206"/>
    </location>
</feature>
<accession>A0A0H2SAL7</accession>
<organism evidence="8 9">
    <name type="scientific">Schizopora paradoxa</name>
    <dbReference type="NCBI Taxonomy" id="27342"/>
    <lineage>
        <taxon>Eukaryota</taxon>
        <taxon>Fungi</taxon>
        <taxon>Dikarya</taxon>
        <taxon>Basidiomycota</taxon>
        <taxon>Agaricomycotina</taxon>
        <taxon>Agaricomycetes</taxon>
        <taxon>Hymenochaetales</taxon>
        <taxon>Schizoporaceae</taxon>
        <taxon>Schizopora</taxon>
    </lineage>
</organism>
<evidence type="ECO:0000256" key="7">
    <source>
        <dbReference type="SAM" id="MobiDB-lite"/>
    </source>
</evidence>
<dbReference type="Gene3D" id="3.40.50.300">
    <property type="entry name" value="P-loop containing nucleotide triphosphate hydrolases"/>
    <property type="match status" value="2"/>
</dbReference>
<dbReference type="Gene3D" id="1.10.400.10">
    <property type="entry name" value="GI Alpha 1, domain 2-like"/>
    <property type="match status" value="1"/>
</dbReference>
<dbReference type="Proteomes" id="UP000053477">
    <property type="component" value="Unassembled WGS sequence"/>
</dbReference>
<evidence type="ECO:0000256" key="5">
    <source>
        <dbReference type="PIRSR" id="PIRSR601019-1"/>
    </source>
</evidence>
<dbReference type="SUPFAM" id="SSF52540">
    <property type="entry name" value="P-loop containing nucleoside triphosphate hydrolases"/>
    <property type="match status" value="1"/>
</dbReference>
<dbReference type="STRING" id="27342.A0A0H2SAL7"/>
<proteinExistence type="predicted"/>
<evidence type="ECO:0000313" key="8">
    <source>
        <dbReference type="EMBL" id="KLO18768.1"/>
    </source>
</evidence>
<name>A0A0H2SAL7_9AGAM</name>
<feature type="compositionally biased region" description="Low complexity" evidence="7">
    <location>
        <begin position="195"/>
        <end position="206"/>
    </location>
</feature>
<dbReference type="Pfam" id="PF00503">
    <property type="entry name" value="G-alpha"/>
    <property type="match status" value="1"/>
</dbReference>
<dbReference type="PROSITE" id="PS51882">
    <property type="entry name" value="G_ALPHA"/>
    <property type="match status" value="1"/>
</dbReference>
<keyword evidence="6" id="KW-0460">Magnesium</keyword>
<dbReference type="AlphaFoldDB" id="A0A0H2SAL7"/>
<dbReference type="PRINTS" id="PR00318">
    <property type="entry name" value="GPROTEINA"/>
</dbReference>
<evidence type="ECO:0000256" key="2">
    <source>
        <dbReference type="ARBA" id="ARBA00022741"/>
    </source>
</evidence>
<feature type="binding site" evidence="5">
    <location>
        <begin position="411"/>
        <end position="414"/>
    </location>
    <ligand>
        <name>GTP</name>
        <dbReference type="ChEBI" id="CHEBI:37565"/>
    </ligand>
</feature>
<evidence type="ECO:0000256" key="6">
    <source>
        <dbReference type="PIRSR" id="PIRSR601019-2"/>
    </source>
</evidence>
<feature type="binding site" evidence="6">
    <location>
        <position position="318"/>
    </location>
    <ligand>
        <name>Mg(2+)</name>
        <dbReference type="ChEBI" id="CHEBI:18420"/>
    </ligand>
</feature>
<dbReference type="OrthoDB" id="5817230at2759"/>
<evidence type="ECO:0000256" key="4">
    <source>
        <dbReference type="ARBA" id="ARBA00023224"/>
    </source>
</evidence>
<keyword evidence="9" id="KW-1185">Reference proteome</keyword>
<keyword evidence="4" id="KW-0807">Transducer</keyword>
<keyword evidence="2 5" id="KW-0547">Nucleotide-binding</keyword>
<dbReference type="SUPFAM" id="SSF47895">
    <property type="entry name" value="Transducin (alpha subunit), insertion domain"/>
    <property type="match status" value="1"/>
</dbReference>
<dbReference type="InterPro" id="IPR011025">
    <property type="entry name" value="GproteinA_insert"/>
</dbReference>
<keyword evidence="1 6" id="KW-0479">Metal-binding</keyword>
<sequence>MRRKLVSSPTTTYSSFTSLNSTNFQPALNPNDPFYHFLAPPADETPEQRFAREQSESDARQMSEEIDENLRAEKAVRRRRRKPVKVLLLGQSESGKSTTLKNFQLTYAPKAWEETRSSWRSVVQLNLCRTANAILDLLGEEMKLQSSALSSSPSLRLSDAHRVLCLRLAPLRHVQRALEARLGPGVDEASPSPIGSPVGTSSSVASSSRLDPQEFFVRSNSGWKAAFERLRGEHVRTAMAGGVQTDDEESTRVIAGRREELGQLWRDDAVQEMLERRGRGRGLRLEDGGGFFLDDIDRIAVPDYVPSDDDIVRARLRTMGVQEHRFVFERGSEQGQEWLMYDVGGTRSHRAAWAPFFDDTNAILFLAPISCFDEALAEDSRVNRLEDSFLLWKAVCANKLLARTMLVLFLNKCDLLERKLAMGNVEFRRYVPSYGTERKNDAESVTKYLKQKFRDMSKQYSPEPRGFYVHLTSVIDTKATAITLGAVREGILRDHLRGADFL</sequence>
<dbReference type="PANTHER" id="PTHR10218:SF360">
    <property type="entry name" value="GUANINE NUCLEOTIDE-BINDING PROTEIN SUBUNIT ALPHA HOMOLOG"/>
    <property type="match status" value="1"/>
</dbReference>
<evidence type="ECO:0000313" key="9">
    <source>
        <dbReference type="Proteomes" id="UP000053477"/>
    </source>
</evidence>
<dbReference type="GO" id="GO:0005737">
    <property type="term" value="C:cytoplasm"/>
    <property type="evidence" value="ECO:0007669"/>
    <property type="project" value="TreeGrafter"/>
</dbReference>
<dbReference type="EMBL" id="KQ085891">
    <property type="protein sequence ID" value="KLO18768.1"/>
    <property type="molecule type" value="Genomic_DNA"/>
</dbReference>
<dbReference type="GO" id="GO:0001664">
    <property type="term" value="F:G protein-coupled receptor binding"/>
    <property type="evidence" value="ECO:0007669"/>
    <property type="project" value="TreeGrafter"/>
</dbReference>
<keyword evidence="3 5" id="KW-0342">GTP-binding</keyword>
<dbReference type="GO" id="GO:0005834">
    <property type="term" value="C:heterotrimeric G-protein complex"/>
    <property type="evidence" value="ECO:0007669"/>
    <property type="project" value="TreeGrafter"/>
</dbReference>
<dbReference type="InterPro" id="IPR027417">
    <property type="entry name" value="P-loop_NTPase"/>
</dbReference>